<proteinExistence type="predicted"/>
<keyword evidence="1" id="KW-0238">DNA-binding</keyword>
<protein>
    <submittedName>
        <fullName evidence="3">Helix-turn-helix transcriptional regulator</fullName>
    </submittedName>
</protein>
<dbReference type="AlphaFoldDB" id="A0A955L8B4"/>
<evidence type="ECO:0000313" key="3">
    <source>
        <dbReference type="EMBL" id="MCA9385501.1"/>
    </source>
</evidence>
<evidence type="ECO:0000259" key="2">
    <source>
        <dbReference type="PROSITE" id="PS50943"/>
    </source>
</evidence>
<sequence length="193" mass="22189">MDSKKIGRKIKNARIESGLSQAQLGKELGVTWEMVSRYENGRSSAFNHIDTIADILRKDVGYFLGFSHQVKYDTKEEQSGNTKGGNLRTTIPLFDSYNEVIDEEYEPTLHYDIPGWVVTKYTKLFALRLVSFNPEESDMEFSREDVAVLSKVTYNLESSYVLTLGDDDTLRLKKFESTDNVLGKLLYIERRFC</sequence>
<dbReference type="PANTHER" id="PTHR46558:SF4">
    <property type="entry name" value="DNA-BIDING PHAGE PROTEIN"/>
    <property type="match status" value="1"/>
</dbReference>
<dbReference type="CDD" id="cd00093">
    <property type="entry name" value="HTH_XRE"/>
    <property type="match status" value="1"/>
</dbReference>
<dbReference type="Proteomes" id="UP000754563">
    <property type="component" value="Unassembled WGS sequence"/>
</dbReference>
<dbReference type="Pfam" id="PF01381">
    <property type="entry name" value="HTH_3"/>
    <property type="match status" value="1"/>
</dbReference>
<dbReference type="SMART" id="SM00530">
    <property type="entry name" value="HTH_XRE"/>
    <property type="match status" value="1"/>
</dbReference>
<dbReference type="InterPro" id="IPR001387">
    <property type="entry name" value="Cro/C1-type_HTH"/>
</dbReference>
<dbReference type="Gene3D" id="1.10.260.40">
    <property type="entry name" value="lambda repressor-like DNA-binding domains"/>
    <property type="match status" value="1"/>
</dbReference>
<dbReference type="EMBL" id="JAGQLH010000023">
    <property type="protein sequence ID" value="MCA9385501.1"/>
    <property type="molecule type" value="Genomic_DNA"/>
</dbReference>
<dbReference type="PANTHER" id="PTHR46558">
    <property type="entry name" value="TRACRIPTIONAL REGULATORY PROTEIN-RELATED-RELATED"/>
    <property type="match status" value="1"/>
</dbReference>
<gene>
    <name evidence="3" type="ORF">KC717_02540</name>
</gene>
<reference evidence="3" key="1">
    <citation type="submission" date="2020-04" db="EMBL/GenBank/DDBJ databases">
        <authorList>
            <person name="Zhang T."/>
        </authorList>
    </citation>
    <scope>NUCLEOTIDE SEQUENCE</scope>
    <source>
        <strain evidence="3">HKST-UBA11</strain>
    </source>
</reference>
<dbReference type="SUPFAM" id="SSF47413">
    <property type="entry name" value="lambda repressor-like DNA-binding domains"/>
    <property type="match status" value="1"/>
</dbReference>
<dbReference type="GO" id="GO:0003677">
    <property type="term" value="F:DNA binding"/>
    <property type="evidence" value="ECO:0007669"/>
    <property type="project" value="UniProtKB-KW"/>
</dbReference>
<dbReference type="PROSITE" id="PS50943">
    <property type="entry name" value="HTH_CROC1"/>
    <property type="match status" value="1"/>
</dbReference>
<reference evidence="3" key="2">
    <citation type="journal article" date="2021" name="Microbiome">
        <title>Successional dynamics and alternative stable states in a saline activated sludge microbial community over 9 years.</title>
        <authorList>
            <person name="Wang Y."/>
            <person name="Ye J."/>
            <person name="Ju F."/>
            <person name="Liu L."/>
            <person name="Boyd J.A."/>
            <person name="Deng Y."/>
            <person name="Parks D.H."/>
            <person name="Jiang X."/>
            <person name="Yin X."/>
            <person name="Woodcroft B.J."/>
            <person name="Tyson G.W."/>
            <person name="Hugenholtz P."/>
            <person name="Polz M.F."/>
            <person name="Zhang T."/>
        </authorList>
    </citation>
    <scope>NUCLEOTIDE SEQUENCE</scope>
    <source>
        <strain evidence="3">HKST-UBA11</strain>
    </source>
</reference>
<dbReference type="InterPro" id="IPR010982">
    <property type="entry name" value="Lambda_DNA-bd_dom_sf"/>
</dbReference>
<name>A0A955L8B4_9BACT</name>
<feature type="domain" description="HTH cro/C1-type" evidence="2">
    <location>
        <begin position="10"/>
        <end position="63"/>
    </location>
</feature>
<organism evidence="3 4">
    <name type="scientific">Candidatus Dojkabacteria bacterium</name>
    <dbReference type="NCBI Taxonomy" id="2099670"/>
    <lineage>
        <taxon>Bacteria</taxon>
        <taxon>Candidatus Dojkabacteria</taxon>
    </lineage>
</organism>
<evidence type="ECO:0000313" key="4">
    <source>
        <dbReference type="Proteomes" id="UP000754563"/>
    </source>
</evidence>
<comment type="caution">
    <text evidence="3">The sequence shown here is derived from an EMBL/GenBank/DDBJ whole genome shotgun (WGS) entry which is preliminary data.</text>
</comment>
<accession>A0A955L8B4</accession>
<evidence type="ECO:0000256" key="1">
    <source>
        <dbReference type="ARBA" id="ARBA00023125"/>
    </source>
</evidence>